<name>A0A5A7SIN3_CUCMM</name>
<dbReference type="EMBL" id="SSTE01022985">
    <property type="protein sequence ID" value="KAA0026038.1"/>
    <property type="molecule type" value="Genomic_DNA"/>
</dbReference>
<dbReference type="OrthoDB" id="1748115at2759"/>
<dbReference type="Gene3D" id="3.30.420.10">
    <property type="entry name" value="Ribonuclease H-like superfamily/Ribonuclease H"/>
    <property type="match status" value="1"/>
</dbReference>
<reference evidence="2 3" key="1">
    <citation type="submission" date="2019-08" db="EMBL/GenBank/DDBJ databases">
        <title>Draft genome sequences of two oriental melons (Cucumis melo L. var makuwa).</title>
        <authorList>
            <person name="Kwon S.-Y."/>
        </authorList>
    </citation>
    <scope>NUCLEOTIDE SEQUENCE [LARGE SCALE GENOMIC DNA]</scope>
    <source>
        <strain evidence="3">cv. SW 3</strain>
        <tissue evidence="2">Leaf</tissue>
    </source>
</reference>
<feature type="domain" description="Reverse transcriptase/retrotransposon-derived protein RNase H-like" evidence="1">
    <location>
        <begin position="98"/>
        <end position="179"/>
    </location>
</feature>
<dbReference type="InterPro" id="IPR043502">
    <property type="entry name" value="DNA/RNA_pol_sf"/>
</dbReference>
<gene>
    <name evidence="2" type="ORF">E6C27_scaffold581G00230</name>
</gene>
<dbReference type="Proteomes" id="UP000321393">
    <property type="component" value="Unassembled WGS sequence"/>
</dbReference>
<organism evidence="2 3">
    <name type="scientific">Cucumis melo var. makuwa</name>
    <name type="common">Oriental melon</name>
    <dbReference type="NCBI Taxonomy" id="1194695"/>
    <lineage>
        <taxon>Eukaryota</taxon>
        <taxon>Viridiplantae</taxon>
        <taxon>Streptophyta</taxon>
        <taxon>Embryophyta</taxon>
        <taxon>Tracheophyta</taxon>
        <taxon>Spermatophyta</taxon>
        <taxon>Magnoliopsida</taxon>
        <taxon>eudicotyledons</taxon>
        <taxon>Gunneridae</taxon>
        <taxon>Pentapetalae</taxon>
        <taxon>rosids</taxon>
        <taxon>fabids</taxon>
        <taxon>Cucurbitales</taxon>
        <taxon>Cucurbitaceae</taxon>
        <taxon>Benincaseae</taxon>
        <taxon>Cucumis</taxon>
    </lineage>
</organism>
<dbReference type="GO" id="GO:0003676">
    <property type="term" value="F:nucleic acid binding"/>
    <property type="evidence" value="ECO:0007669"/>
    <property type="project" value="InterPro"/>
</dbReference>
<dbReference type="SUPFAM" id="SSF56672">
    <property type="entry name" value="DNA/RNA polymerases"/>
    <property type="match status" value="1"/>
</dbReference>
<dbReference type="InterPro" id="IPR041577">
    <property type="entry name" value="RT_RNaseH_2"/>
</dbReference>
<comment type="caution">
    <text evidence="2">The sequence shown here is derived from an EMBL/GenBank/DDBJ whole genome shotgun (WGS) entry which is preliminary data.</text>
</comment>
<dbReference type="Pfam" id="PF17919">
    <property type="entry name" value="RT_RNaseH_2"/>
    <property type="match status" value="1"/>
</dbReference>
<dbReference type="PANTHER" id="PTHR48475">
    <property type="entry name" value="RIBONUCLEASE H"/>
    <property type="match status" value="1"/>
</dbReference>
<dbReference type="AlphaFoldDB" id="A0A5A7SIN3"/>
<dbReference type="InterPro" id="IPR012337">
    <property type="entry name" value="RNaseH-like_sf"/>
</dbReference>
<protein>
    <submittedName>
        <fullName evidence="2">Protein NYNRIN-like</fullName>
    </submittedName>
</protein>
<proteinExistence type="predicted"/>
<evidence type="ECO:0000313" key="3">
    <source>
        <dbReference type="Proteomes" id="UP000321393"/>
    </source>
</evidence>
<dbReference type="SUPFAM" id="SSF53098">
    <property type="entry name" value="Ribonuclease H-like"/>
    <property type="match status" value="1"/>
</dbReference>
<evidence type="ECO:0000259" key="1">
    <source>
        <dbReference type="Pfam" id="PF17919"/>
    </source>
</evidence>
<dbReference type="InterPro" id="IPR036397">
    <property type="entry name" value="RNaseH_sf"/>
</dbReference>
<sequence>MVRSLLMRFLKVKRHHVILTNPKKEGSEQGEGEISCHHITIIEESDIETLEKDAKDASQSLQDGSQSTIDELEEVSLAEDEPLKCTFGVTSGKFLGFNKYLLNSIVLGAPVPDKPLILYIAALERSLGTLLAQEEEKEKERAFYYLSRTLVGAKVNYSPIEKMCLALFFAIDKFNNVMLEHVPRTENKRADAMTNLATTLTMSDDVALNIPLFQRWIMPPNVSESQEANVTISHLIDEEDWRQPIIEYLEHGKLTLSSMSWKGRVDKNSEGSTCRRLWSTSIETKASISVEKNGLLLDQDGSRLNRLCKEDILAEAIPLREAKKKNVTDFIHSHIIYRYGIPHRIVTDNERQFSNSMIDKLCEKFKFKQYKLSMYNAAANG</sequence>
<dbReference type="PANTHER" id="PTHR48475:SF1">
    <property type="entry name" value="RNASE H TYPE-1 DOMAIN-CONTAINING PROTEIN"/>
    <property type="match status" value="1"/>
</dbReference>
<evidence type="ECO:0000313" key="2">
    <source>
        <dbReference type="EMBL" id="KAA0026038.1"/>
    </source>
</evidence>
<accession>A0A5A7SIN3</accession>